<dbReference type="Pfam" id="PF00293">
    <property type="entry name" value="NUDIX"/>
    <property type="match status" value="1"/>
</dbReference>
<dbReference type="PANTHER" id="PTHR10885:SF20">
    <property type="entry name" value="NUDIX HYDROLASE DOMAIN-CONTAINING PROTEIN"/>
    <property type="match status" value="1"/>
</dbReference>
<evidence type="ECO:0000313" key="2">
    <source>
        <dbReference type="EMBL" id="OGB74057.1"/>
    </source>
</evidence>
<dbReference type="PROSITE" id="PS51462">
    <property type="entry name" value="NUDIX"/>
    <property type="match status" value="1"/>
</dbReference>
<name>A0A1F4NS28_UNCK3</name>
<dbReference type="PANTHER" id="PTHR10885">
    <property type="entry name" value="ISOPENTENYL-DIPHOSPHATE DELTA-ISOMERASE"/>
    <property type="match status" value="1"/>
</dbReference>
<dbReference type="Gene3D" id="3.90.79.10">
    <property type="entry name" value="Nucleoside Triphosphate Pyrophosphohydrolase"/>
    <property type="match status" value="1"/>
</dbReference>
<dbReference type="STRING" id="1798535.A2V68_02380"/>
<sequence length="177" mass="20609">MEEVIDIVDENNQPTGEGRPRSVVHADGLWHRTVHIYLFRKQGTEIEFLTHLRSAKKDLHPNAWDTRFGGHIKSGSDIQQTTINELKDELGLDLDFNALIEGNWRKCDHYPNREFAQVFYLEFNGDINDLRFQDDEVQEARWMTTKDIEKSMADNPEQWSGGIDGFREVMSTLTEKL</sequence>
<dbReference type="Proteomes" id="UP000176651">
    <property type="component" value="Unassembled WGS sequence"/>
</dbReference>
<dbReference type="GO" id="GO:0009240">
    <property type="term" value="P:isopentenyl diphosphate biosynthetic process"/>
    <property type="evidence" value="ECO:0007669"/>
    <property type="project" value="TreeGrafter"/>
</dbReference>
<dbReference type="SUPFAM" id="SSF55811">
    <property type="entry name" value="Nudix"/>
    <property type="match status" value="1"/>
</dbReference>
<protein>
    <recommendedName>
        <fullName evidence="1">Nudix hydrolase domain-containing protein</fullName>
    </recommendedName>
</protein>
<dbReference type="GO" id="GO:0004452">
    <property type="term" value="F:isopentenyl-diphosphate delta-isomerase activity"/>
    <property type="evidence" value="ECO:0007669"/>
    <property type="project" value="TreeGrafter"/>
</dbReference>
<dbReference type="CDD" id="cd04692">
    <property type="entry name" value="NUDIX_Hydrolase"/>
    <property type="match status" value="1"/>
</dbReference>
<gene>
    <name evidence="2" type="ORF">A2V68_02380</name>
</gene>
<evidence type="ECO:0000259" key="1">
    <source>
        <dbReference type="PROSITE" id="PS51462"/>
    </source>
</evidence>
<dbReference type="InterPro" id="IPR015797">
    <property type="entry name" value="NUDIX_hydrolase-like_dom_sf"/>
</dbReference>
<dbReference type="GO" id="GO:0005737">
    <property type="term" value="C:cytoplasm"/>
    <property type="evidence" value="ECO:0007669"/>
    <property type="project" value="TreeGrafter"/>
</dbReference>
<proteinExistence type="predicted"/>
<dbReference type="EMBL" id="META01000005">
    <property type="protein sequence ID" value="OGB74057.1"/>
    <property type="molecule type" value="Genomic_DNA"/>
</dbReference>
<accession>A0A1F4NS28</accession>
<dbReference type="AlphaFoldDB" id="A0A1F4NS28"/>
<organism evidence="2 3">
    <name type="scientific">candidate division Kazan bacterium RBG_13_50_9</name>
    <dbReference type="NCBI Taxonomy" id="1798535"/>
    <lineage>
        <taxon>Bacteria</taxon>
        <taxon>Bacteria division Kazan-3B-28</taxon>
    </lineage>
</organism>
<reference evidence="2 3" key="1">
    <citation type="journal article" date="2016" name="Nat. Commun.">
        <title>Thousands of microbial genomes shed light on interconnected biogeochemical processes in an aquifer system.</title>
        <authorList>
            <person name="Anantharaman K."/>
            <person name="Brown C.T."/>
            <person name="Hug L.A."/>
            <person name="Sharon I."/>
            <person name="Castelle C.J."/>
            <person name="Probst A.J."/>
            <person name="Thomas B.C."/>
            <person name="Singh A."/>
            <person name="Wilkins M.J."/>
            <person name="Karaoz U."/>
            <person name="Brodie E.L."/>
            <person name="Williams K.H."/>
            <person name="Hubbard S.S."/>
            <person name="Banfield J.F."/>
        </authorList>
    </citation>
    <scope>NUCLEOTIDE SEQUENCE [LARGE SCALE GENOMIC DNA]</scope>
</reference>
<comment type="caution">
    <text evidence="2">The sequence shown here is derived from an EMBL/GenBank/DDBJ whole genome shotgun (WGS) entry which is preliminary data.</text>
</comment>
<evidence type="ECO:0000313" key="3">
    <source>
        <dbReference type="Proteomes" id="UP000176651"/>
    </source>
</evidence>
<dbReference type="InterPro" id="IPR000086">
    <property type="entry name" value="NUDIX_hydrolase_dom"/>
</dbReference>
<feature type="domain" description="Nudix hydrolase" evidence="1">
    <location>
        <begin position="29"/>
        <end position="166"/>
    </location>
</feature>